<evidence type="ECO:0000259" key="11">
    <source>
        <dbReference type="Pfam" id="PF05193"/>
    </source>
</evidence>
<evidence type="ECO:0000256" key="4">
    <source>
        <dbReference type="ARBA" id="ARBA00022723"/>
    </source>
</evidence>
<evidence type="ECO:0000256" key="5">
    <source>
        <dbReference type="ARBA" id="ARBA00022801"/>
    </source>
</evidence>
<dbReference type="InterPro" id="IPR001431">
    <property type="entry name" value="Pept_M16_Zn_BS"/>
</dbReference>
<dbReference type="PROSITE" id="PS00143">
    <property type="entry name" value="INSULINASE"/>
    <property type="match status" value="1"/>
</dbReference>
<dbReference type="HOGENOM" id="CLU_004639_1_2_1"/>
<evidence type="ECO:0000256" key="3">
    <source>
        <dbReference type="ARBA" id="ARBA00022670"/>
    </source>
</evidence>
<feature type="domain" description="Peptidase M16 N-terminal" evidence="10">
    <location>
        <begin position="47"/>
        <end position="182"/>
    </location>
</feature>
<evidence type="ECO:0000256" key="1">
    <source>
        <dbReference type="ARBA" id="ARBA00001947"/>
    </source>
</evidence>
<keyword evidence="7" id="KW-0482">Metalloprotease</keyword>
<evidence type="ECO:0000256" key="2">
    <source>
        <dbReference type="ARBA" id="ARBA00007261"/>
    </source>
</evidence>
<dbReference type="Pfam" id="PF00675">
    <property type="entry name" value="Peptidase_M16"/>
    <property type="match status" value="1"/>
</dbReference>
<evidence type="ECO:0000313" key="15">
    <source>
        <dbReference type="Proteomes" id="UP000054097"/>
    </source>
</evidence>
<dbReference type="FunFam" id="3.30.830.10:FF:000005">
    <property type="entry name" value="nardilysin isoform X1"/>
    <property type="match status" value="1"/>
</dbReference>
<evidence type="ECO:0000259" key="10">
    <source>
        <dbReference type="Pfam" id="PF00675"/>
    </source>
</evidence>
<dbReference type="GO" id="GO:0046872">
    <property type="term" value="F:metal ion binding"/>
    <property type="evidence" value="ECO:0007669"/>
    <property type="project" value="UniProtKB-KW"/>
</dbReference>
<keyword evidence="5" id="KW-0378">Hydrolase</keyword>
<dbReference type="Pfam" id="PF16187">
    <property type="entry name" value="Peptidase_M16_M"/>
    <property type="match status" value="1"/>
</dbReference>
<dbReference type="PANTHER" id="PTHR43690">
    <property type="entry name" value="NARDILYSIN"/>
    <property type="match status" value="1"/>
</dbReference>
<feature type="region of interest" description="Disordered" evidence="9">
    <location>
        <begin position="203"/>
        <end position="223"/>
    </location>
</feature>
<evidence type="ECO:0000256" key="7">
    <source>
        <dbReference type="ARBA" id="ARBA00023049"/>
    </source>
</evidence>
<dbReference type="InterPro" id="IPR032632">
    <property type="entry name" value="Peptidase_M16_M"/>
</dbReference>
<dbReference type="SUPFAM" id="SSF63411">
    <property type="entry name" value="LuxS/MPP-like metallohydrolase"/>
    <property type="match status" value="4"/>
</dbReference>
<dbReference type="InterPro" id="IPR050626">
    <property type="entry name" value="Peptidase_M16"/>
</dbReference>
<feature type="domain" description="Peptidase M16 C-terminal" evidence="11">
    <location>
        <begin position="230"/>
        <end position="407"/>
    </location>
</feature>
<comment type="cofactor">
    <cofactor evidence="1">
        <name>Zn(2+)</name>
        <dbReference type="ChEBI" id="CHEBI:29105"/>
    </cofactor>
</comment>
<dbReference type="PANTHER" id="PTHR43690:SF18">
    <property type="entry name" value="INSULIN-DEGRADING ENZYME-RELATED"/>
    <property type="match status" value="1"/>
</dbReference>
<evidence type="ECO:0000256" key="6">
    <source>
        <dbReference type="ARBA" id="ARBA00022833"/>
    </source>
</evidence>
<evidence type="ECO:0000259" key="12">
    <source>
        <dbReference type="Pfam" id="PF16187"/>
    </source>
</evidence>
<dbReference type="InterPro" id="IPR011249">
    <property type="entry name" value="Metalloenz_LuxS/M16"/>
</dbReference>
<feature type="domain" description="Peptidase M16 middle/third" evidence="12">
    <location>
        <begin position="414"/>
        <end position="702"/>
    </location>
</feature>
<dbReference type="Pfam" id="PF22456">
    <property type="entry name" value="PqqF-like_C_4"/>
    <property type="match status" value="1"/>
</dbReference>
<dbReference type="InterPro" id="IPR054734">
    <property type="entry name" value="PqqF-like_C_4"/>
</dbReference>
<keyword evidence="3" id="KW-0645">Protease</keyword>
<gene>
    <name evidence="14" type="ORF">M408DRAFT_333007</name>
</gene>
<dbReference type="AlphaFoldDB" id="A0A0C2W713"/>
<proteinExistence type="inferred from homology"/>
<name>A0A0C2W713_SERVB</name>
<dbReference type="STRING" id="933852.A0A0C2W713"/>
<dbReference type="FunFam" id="3.30.830.10:FF:000012">
    <property type="entry name" value="Protease 3"/>
    <property type="match status" value="1"/>
</dbReference>
<dbReference type="InterPro" id="IPR011765">
    <property type="entry name" value="Pept_M16_N"/>
</dbReference>
<accession>A0A0C2W713</accession>
<dbReference type="Proteomes" id="UP000054097">
    <property type="component" value="Unassembled WGS sequence"/>
</dbReference>
<reference evidence="14 15" key="1">
    <citation type="submission" date="2014-04" db="EMBL/GenBank/DDBJ databases">
        <authorList>
            <consortium name="DOE Joint Genome Institute"/>
            <person name="Kuo A."/>
            <person name="Zuccaro A."/>
            <person name="Kohler A."/>
            <person name="Nagy L.G."/>
            <person name="Floudas D."/>
            <person name="Copeland A."/>
            <person name="Barry K.W."/>
            <person name="Cichocki N."/>
            <person name="Veneault-Fourrey C."/>
            <person name="LaButti K."/>
            <person name="Lindquist E.A."/>
            <person name="Lipzen A."/>
            <person name="Lundell T."/>
            <person name="Morin E."/>
            <person name="Murat C."/>
            <person name="Sun H."/>
            <person name="Tunlid A."/>
            <person name="Henrissat B."/>
            <person name="Grigoriev I.V."/>
            <person name="Hibbett D.S."/>
            <person name="Martin F."/>
            <person name="Nordberg H.P."/>
            <person name="Cantor M.N."/>
            <person name="Hua S.X."/>
        </authorList>
    </citation>
    <scope>NUCLEOTIDE SEQUENCE [LARGE SCALE GENOMIC DNA]</scope>
    <source>
        <strain evidence="14 15">MAFF 305830</strain>
    </source>
</reference>
<comment type="similarity">
    <text evidence="2 8">Belongs to the peptidase M16 family.</text>
</comment>
<evidence type="ECO:0008006" key="16">
    <source>
        <dbReference type="Google" id="ProtNLM"/>
    </source>
</evidence>
<dbReference type="GO" id="GO:0005829">
    <property type="term" value="C:cytosol"/>
    <property type="evidence" value="ECO:0007669"/>
    <property type="project" value="TreeGrafter"/>
</dbReference>
<dbReference type="Gene3D" id="3.30.830.10">
    <property type="entry name" value="Metalloenzyme, LuxS/M16 peptidase-like"/>
    <property type="match status" value="4"/>
</dbReference>
<dbReference type="OrthoDB" id="952271at2759"/>
<keyword evidence="4" id="KW-0479">Metal-binding</keyword>
<dbReference type="GO" id="GO:0004222">
    <property type="term" value="F:metalloendopeptidase activity"/>
    <property type="evidence" value="ECO:0007669"/>
    <property type="project" value="InterPro"/>
</dbReference>
<evidence type="ECO:0000256" key="9">
    <source>
        <dbReference type="SAM" id="MobiDB-lite"/>
    </source>
</evidence>
<dbReference type="MEROPS" id="M16.008"/>
<dbReference type="GO" id="GO:0043171">
    <property type="term" value="P:peptide catabolic process"/>
    <property type="evidence" value="ECO:0007669"/>
    <property type="project" value="TreeGrafter"/>
</dbReference>
<evidence type="ECO:0000259" key="13">
    <source>
        <dbReference type="Pfam" id="PF22456"/>
    </source>
</evidence>
<protein>
    <recommendedName>
        <fullName evidence="16">Peptidase M16 N-terminal domain-containing protein</fullName>
    </recommendedName>
</protein>
<reference evidence="15" key="2">
    <citation type="submission" date="2015-01" db="EMBL/GenBank/DDBJ databases">
        <title>Evolutionary Origins and Diversification of the Mycorrhizal Mutualists.</title>
        <authorList>
            <consortium name="DOE Joint Genome Institute"/>
            <consortium name="Mycorrhizal Genomics Consortium"/>
            <person name="Kohler A."/>
            <person name="Kuo A."/>
            <person name="Nagy L.G."/>
            <person name="Floudas D."/>
            <person name="Copeland A."/>
            <person name="Barry K.W."/>
            <person name="Cichocki N."/>
            <person name="Veneault-Fourrey C."/>
            <person name="LaButti K."/>
            <person name="Lindquist E.A."/>
            <person name="Lipzen A."/>
            <person name="Lundell T."/>
            <person name="Morin E."/>
            <person name="Murat C."/>
            <person name="Riley R."/>
            <person name="Ohm R."/>
            <person name="Sun H."/>
            <person name="Tunlid A."/>
            <person name="Henrissat B."/>
            <person name="Grigoriev I.V."/>
            <person name="Hibbett D.S."/>
            <person name="Martin F."/>
        </authorList>
    </citation>
    <scope>NUCLEOTIDE SEQUENCE [LARGE SCALE GENOMIC DNA]</scope>
    <source>
        <strain evidence="15">MAFF 305830</strain>
    </source>
</reference>
<dbReference type="Pfam" id="PF05193">
    <property type="entry name" value="Peptidase_M16_C"/>
    <property type="match status" value="1"/>
</dbReference>
<dbReference type="InterPro" id="IPR007863">
    <property type="entry name" value="Peptidase_M16_C"/>
</dbReference>
<dbReference type="GO" id="GO:0051603">
    <property type="term" value="P:proteolysis involved in protein catabolic process"/>
    <property type="evidence" value="ECO:0007669"/>
    <property type="project" value="TreeGrafter"/>
</dbReference>
<evidence type="ECO:0000256" key="8">
    <source>
        <dbReference type="RuleBase" id="RU004447"/>
    </source>
</evidence>
<dbReference type="EMBL" id="KN824360">
    <property type="protein sequence ID" value="KIM22228.1"/>
    <property type="molecule type" value="Genomic_DNA"/>
</dbReference>
<keyword evidence="15" id="KW-1185">Reference proteome</keyword>
<keyword evidence="6" id="KW-0862">Zinc</keyword>
<dbReference type="GO" id="GO:0005739">
    <property type="term" value="C:mitochondrion"/>
    <property type="evidence" value="ECO:0007669"/>
    <property type="project" value="TreeGrafter"/>
</dbReference>
<feature type="domain" description="Coenzyme PQQ synthesis protein F-like C-terminal lobe" evidence="13">
    <location>
        <begin position="807"/>
        <end position="903"/>
    </location>
</feature>
<organism evidence="14 15">
    <name type="scientific">Serendipita vermifera MAFF 305830</name>
    <dbReference type="NCBI Taxonomy" id="933852"/>
    <lineage>
        <taxon>Eukaryota</taxon>
        <taxon>Fungi</taxon>
        <taxon>Dikarya</taxon>
        <taxon>Basidiomycota</taxon>
        <taxon>Agaricomycotina</taxon>
        <taxon>Agaricomycetes</taxon>
        <taxon>Sebacinales</taxon>
        <taxon>Serendipitaceae</taxon>
        <taxon>Serendipita</taxon>
    </lineage>
</organism>
<evidence type="ECO:0000313" key="14">
    <source>
        <dbReference type="EMBL" id="KIM22228.1"/>
    </source>
</evidence>
<sequence>MNEGAWTRIEARSNLPPYHLFTKAIRKNDVDKREYRLIKLENGLQALLIHDSTADKAAAAMDVGVGHMADPDDIPGLAHFCEHLLFMGTRAFPSEGEYKQYITSHGGSANAYTSTSNTCYHFSVSAQHLVGAIERFSGFFHSPLFDPSCTLRELNAVDSEHRKNAQADVFRVWQLSKDLSIPGHPFGKFGTGNIDTLTQAARDKESNAGHDAQAALKGDEKDGGVVGRETRRRLIEWWETHYCASIMSLAILGRESLDDLTKLVLDQFSAVPNRGLAMPTYSIPWGPEQRGKLVLCKTVLDVNTLEMIFPITGQDQYYRSKPITYLSHFIGHEGPGSLHSYLKHQGWVTRLWSGAQSTARGFALMKLNIRLTKSGLENYRAVLAVIYSFLSLLRSAPLAPWNFEEFKALQEISFMFSDMQRPDTYVTRLSEHLSRPWAKEDILCAPTVVWDNDEGLVRRFLENDLLPNMGTVMITAKDFTPIGVVSNWQKEKWYGTEFQIQDLDSSLLAKATGPNQIKELLLPHPNEFIPQKFTVEKRDVSQPSKRPFLISKTAISTVWYKKDDQFWLPKGNIGVFVRSPIANSSAKNSVMTKLTRNLVTDALTEYSYDASLAGLDYAFTQDDEGNLLLQLGGYTDKILKLWHHLLEKTKAHVVKADRFLVYKEEIKKGLENGLKREPYILAHQWMDYALRDVVQTIEEQIEEIDYVTVKDLQDHMEELFSRARVNVLVDGNFNPNEALEAQRLVETMFKCRDILPSEAIDRTFLLPPGKSFVHHQTLHNTAETNNAVEYYVQLADYSDSTLAKLRLFSHLVNERAFNTLRTKEQLGYVVSSSFWIHASVAGMFWRVQSEKPTEYVESRIDAFLESLKEVLQTMSPADFERQRRGLVTKLAHKYDNTDEEYTEFALRILDRTYDFTAKAKSAALIENLTLSDIQEFYAAHIDPNSKQRAKLSIHVHAHAQAAATKAADKPIKFSVAASNAFLVDLKSAQVPVDEPQYLALSKAEPPLDAVLQFWTMHLGQVPFISNEKKEHLLARAKELALQHPVAAPAVGDAPSTGKLRDGTIVIGDLMEFKKGLQLFKPATPVMGLEVEEVPADSVGSRL</sequence>